<dbReference type="InterPro" id="IPR011006">
    <property type="entry name" value="CheY-like_superfamily"/>
</dbReference>
<evidence type="ECO:0000259" key="3">
    <source>
        <dbReference type="PROSITE" id="PS50110"/>
    </source>
</evidence>
<dbReference type="PROSITE" id="PS50930">
    <property type="entry name" value="HTH_LYTTR"/>
    <property type="match status" value="1"/>
</dbReference>
<dbReference type="Proteomes" id="UP001595533">
    <property type="component" value="Unassembled WGS sequence"/>
</dbReference>
<sequence>MKIKTLIVEDSRLAQNELLTLCEPYSSLTVVGKAKTLAEAKTLIIKQQPDLLLLDINLPDGTGFDLLDQLQWVPQVIFTTAYDEFAIQAFERNALDYLLKPISEQRFNQAIEKLTAQSTATTPTGLIDHKIFVKDNDRCWLIDIQQVRYFQSQGNHCQIHFGEHKPMVYRPLTQVEQRLPPKQFFRVNRSYIININCVKHIEAYGHTGLVLTMDDGEDIDVSRRHTSHLKQALSL</sequence>
<proteinExistence type="predicted"/>
<feature type="domain" description="HTH LytTR-type" evidence="4">
    <location>
        <begin position="131"/>
        <end position="235"/>
    </location>
</feature>
<keyword evidence="2" id="KW-0597">Phosphoprotein</keyword>
<feature type="domain" description="Response regulatory" evidence="3">
    <location>
        <begin position="4"/>
        <end position="115"/>
    </location>
</feature>
<gene>
    <name evidence="5" type="ORF">ACFODZ_11760</name>
</gene>
<dbReference type="Pfam" id="PF00072">
    <property type="entry name" value="Response_reg"/>
    <property type="match status" value="1"/>
</dbReference>
<dbReference type="SMART" id="SM00448">
    <property type="entry name" value="REC"/>
    <property type="match status" value="1"/>
</dbReference>
<protein>
    <submittedName>
        <fullName evidence="5">LytR/AlgR family response regulator transcription factor</fullName>
    </submittedName>
</protein>
<dbReference type="Gene3D" id="3.40.50.2300">
    <property type="match status" value="1"/>
</dbReference>
<dbReference type="InterPro" id="IPR046947">
    <property type="entry name" value="LytR-like"/>
</dbReference>
<dbReference type="InterPro" id="IPR007492">
    <property type="entry name" value="LytTR_DNA-bd_dom"/>
</dbReference>
<dbReference type="Gene3D" id="2.20.25.10">
    <property type="match status" value="1"/>
</dbReference>
<dbReference type="SUPFAM" id="SSF52172">
    <property type="entry name" value="CheY-like"/>
    <property type="match status" value="1"/>
</dbReference>
<evidence type="ECO:0000313" key="5">
    <source>
        <dbReference type="EMBL" id="MFC3194916.1"/>
    </source>
</evidence>
<dbReference type="RefSeq" id="WP_198538215.1">
    <property type="nucleotide sequence ID" value="NZ_JBHRTS010000006.1"/>
</dbReference>
<evidence type="ECO:0000313" key="6">
    <source>
        <dbReference type="Proteomes" id="UP001595533"/>
    </source>
</evidence>
<comment type="caution">
    <text evidence="5">The sequence shown here is derived from an EMBL/GenBank/DDBJ whole genome shotgun (WGS) entry which is preliminary data.</text>
</comment>
<keyword evidence="1" id="KW-0902">Two-component regulatory system</keyword>
<dbReference type="PANTHER" id="PTHR37299:SF1">
    <property type="entry name" value="STAGE 0 SPORULATION PROTEIN A HOMOLOG"/>
    <property type="match status" value="1"/>
</dbReference>
<name>A0ABV7JFP4_9GAMM</name>
<dbReference type="SMART" id="SM00850">
    <property type="entry name" value="LytTR"/>
    <property type="match status" value="1"/>
</dbReference>
<keyword evidence="6" id="KW-1185">Reference proteome</keyword>
<feature type="modified residue" description="4-aspartylphosphate" evidence="2">
    <location>
        <position position="55"/>
    </location>
</feature>
<dbReference type="EMBL" id="JBHRTS010000006">
    <property type="protein sequence ID" value="MFC3194916.1"/>
    <property type="molecule type" value="Genomic_DNA"/>
</dbReference>
<organism evidence="5 6">
    <name type="scientific">Marinicella sediminis</name>
    <dbReference type="NCBI Taxonomy" id="1792834"/>
    <lineage>
        <taxon>Bacteria</taxon>
        <taxon>Pseudomonadati</taxon>
        <taxon>Pseudomonadota</taxon>
        <taxon>Gammaproteobacteria</taxon>
        <taxon>Lysobacterales</taxon>
        <taxon>Marinicellaceae</taxon>
        <taxon>Marinicella</taxon>
    </lineage>
</organism>
<accession>A0ABV7JFP4</accession>
<dbReference type="Gene3D" id="2.40.50.40">
    <property type="match status" value="1"/>
</dbReference>
<reference evidence="6" key="1">
    <citation type="journal article" date="2019" name="Int. J. Syst. Evol. Microbiol.">
        <title>The Global Catalogue of Microorganisms (GCM) 10K type strain sequencing project: providing services to taxonomists for standard genome sequencing and annotation.</title>
        <authorList>
            <consortium name="The Broad Institute Genomics Platform"/>
            <consortium name="The Broad Institute Genome Sequencing Center for Infectious Disease"/>
            <person name="Wu L."/>
            <person name="Ma J."/>
        </authorList>
    </citation>
    <scope>NUCLEOTIDE SEQUENCE [LARGE SCALE GENOMIC DNA]</scope>
    <source>
        <strain evidence="6">KCTC 42953</strain>
    </source>
</reference>
<evidence type="ECO:0000256" key="2">
    <source>
        <dbReference type="PROSITE-ProRule" id="PRU00169"/>
    </source>
</evidence>
<dbReference type="PROSITE" id="PS50110">
    <property type="entry name" value="RESPONSE_REGULATORY"/>
    <property type="match status" value="1"/>
</dbReference>
<dbReference type="PANTHER" id="PTHR37299">
    <property type="entry name" value="TRANSCRIPTIONAL REGULATOR-RELATED"/>
    <property type="match status" value="1"/>
</dbReference>
<dbReference type="Pfam" id="PF04397">
    <property type="entry name" value="LytTR"/>
    <property type="match status" value="1"/>
</dbReference>
<dbReference type="InterPro" id="IPR001789">
    <property type="entry name" value="Sig_transdc_resp-reg_receiver"/>
</dbReference>
<evidence type="ECO:0000256" key="1">
    <source>
        <dbReference type="ARBA" id="ARBA00023012"/>
    </source>
</evidence>
<evidence type="ECO:0000259" key="4">
    <source>
        <dbReference type="PROSITE" id="PS50930"/>
    </source>
</evidence>